<keyword evidence="1" id="KW-1133">Transmembrane helix</keyword>
<reference evidence="2 3" key="1">
    <citation type="submission" date="2016-10" db="EMBL/GenBank/DDBJ databases">
        <title>Rodentibacter gen. nov. and new species.</title>
        <authorList>
            <person name="Christensen H."/>
        </authorList>
    </citation>
    <scope>NUCLEOTIDE SEQUENCE [LARGE SCALE GENOMIC DNA]</scope>
    <source>
        <strain evidence="2 3">Ac151</strain>
    </source>
</reference>
<dbReference type="RefSeq" id="WP_077423449.1">
    <property type="nucleotide sequence ID" value="NZ_MLHQ01000010.1"/>
</dbReference>
<feature type="transmembrane region" description="Helical" evidence="1">
    <location>
        <begin position="46"/>
        <end position="64"/>
    </location>
</feature>
<gene>
    <name evidence="2" type="ORF">BKL49_04590</name>
</gene>
<comment type="caution">
    <text evidence="2">The sequence shown here is derived from an EMBL/GenBank/DDBJ whole genome shotgun (WGS) entry which is preliminary data.</text>
</comment>
<keyword evidence="1" id="KW-0472">Membrane</keyword>
<proteinExistence type="predicted"/>
<dbReference type="AlphaFoldDB" id="A0A1V3JRS9"/>
<protein>
    <submittedName>
        <fullName evidence="2">Uncharacterized protein</fullName>
    </submittedName>
</protein>
<name>A0A1V3JRS9_9PAST</name>
<organism evidence="2 3">
    <name type="scientific">Rodentibacter myodis</name>
    <dbReference type="NCBI Taxonomy" id="1907939"/>
    <lineage>
        <taxon>Bacteria</taxon>
        <taxon>Pseudomonadati</taxon>
        <taxon>Pseudomonadota</taxon>
        <taxon>Gammaproteobacteria</taxon>
        <taxon>Pasteurellales</taxon>
        <taxon>Pasteurellaceae</taxon>
        <taxon>Rodentibacter</taxon>
    </lineage>
</organism>
<accession>A0A1V3JRS9</accession>
<dbReference type="EMBL" id="MLHQ01000010">
    <property type="protein sequence ID" value="OOF59356.1"/>
    <property type="molecule type" value="Genomic_DNA"/>
</dbReference>
<feature type="transmembrane region" description="Helical" evidence="1">
    <location>
        <begin position="7"/>
        <end position="40"/>
    </location>
</feature>
<keyword evidence="1" id="KW-0812">Transmembrane</keyword>
<keyword evidence="3" id="KW-1185">Reference proteome</keyword>
<dbReference type="Proteomes" id="UP000188602">
    <property type="component" value="Unassembled WGS sequence"/>
</dbReference>
<evidence type="ECO:0000313" key="2">
    <source>
        <dbReference type="EMBL" id="OOF59356.1"/>
    </source>
</evidence>
<sequence length="70" mass="7413">MIICLGLFFAGSLTIAVISAIFSMATVAFIPIVALVFVLWLITDSILLSLFITIILGFIVAAIPDNNAKA</sequence>
<evidence type="ECO:0000313" key="3">
    <source>
        <dbReference type="Proteomes" id="UP000188602"/>
    </source>
</evidence>
<evidence type="ECO:0000256" key="1">
    <source>
        <dbReference type="SAM" id="Phobius"/>
    </source>
</evidence>